<name>A0A6A6BGC8_9PEZI</name>
<dbReference type="Proteomes" id="UP000799438">
    <property type="component" value="Unassembled WGS sequence"/>
</dbReference>
<evidence type="ECO:0000313" key="2">
    <source>
        <dbReference type="Proteomes" id="UP000799438"/>
    </source>
</evidence>
<dbReference type="EMBL" id="ML995486">
    <property type="protein sequence ID" value="KAF2141571.1"/>
    <property type="molecule type" value="Genomic_DNA"/>
</dbReference>
<keyword evidence="2" id="KW-1185">Reference proteome</keyword>
<evidence type="ECO:0000313" key="1">
    <source>
        <dbReference type="EMBL" id="KAF2141571.1"/>
    </source>
</evidence>
<accession>A0A6A6BGC8</accession>
<protein>
    <submittedName>
        <fullName evidence="1">Uncharacterized protein</fullName>
    </submittedName>
</protein>
<dbReference type="GeneID" id="54299605"/>
<sequence length="86" mass="9554">MADFAWNKAEEGLSHSPEIDIAMGAFSEQWKPRGFTVKNFQEGLPVAGFDGGPVGEKMCRFSGREDPGYQKVSKELKMLVESSARR</sequence>
<reference evidence="1" key="1">
    <citation type="journal article" date="2020" name="Stud. Mycol.">
        <title>101 Dothideomycetes genomes: a test case for predicting lifestyles and emergence of pathogens.</title>
        <authorList>
            <person name="Haridas S."/>
            <person name="Albert R."/>
            <person name="Binder M."/>
            <person name="Bloem J."/>
            <person name="Labutti K."/>
            <person name="Salamov A."/>
            <person name="Andreopoulos B."/>
            <person name="Baker S."/>
            <person name="Barry K."/>
            <person name="Bills G."/>
            <person name="Bluhm B."/>
            <person name="Cannon C."/>
            <person name="Castanera R."/>
            <person name="Culley D."/>
            <person name="Daum C."/>
            <person name="Ezra D."/>
            <person name="Gonzalez J."/>
            <person name="Henrissat B."/>
            <person name="Kuo A."/>
            <person name="Liang C."/>
            <person name="Lipzen A."/>
            <person name="Lutzoni F."/>
            <person name="Magnuson J."/>
            <person name="Mondo S."/>
            <person name="Nolan M."/>
            <person name="Ohm R."/>
            <person name="Pangilinan J."/>
            <person name="Park H.-J."/>
            <person name="Ramirez L."/>
            <person name="Alfaro M."/>
            <person name="Sun H."/>
            <person name="Tritt A."/>
            <person name="Yoshinaga Y."/>
            <person name="Zwiers L.-H."/>
            <person name="Turgeon B."/>
            <person name="Goodwin S."/>
            <person name="Spatafora J."/>
            <person name="Crous P."/>
            <person name="Grigoriev I."/>
        </authorList>
    </citation>
    <scope>NUCLEOTIDE SEQUENCE</scope>
    <source>
        <strain evidence="1">CBS 121167</strain>
    </source>
</reference>
<proteinExistence type="predicted"/>
<gene>
    <name evidence="1" type="ORF">K452DRAFT_298279</name>
</gene>
<dbReference type="AlphaFoldDB" id="A0A6A6BGC8"/>
<organism evidence="1 2">
    <name type="scientific">Aplosporella prunicola CBS 121167</name>
    <dbReference type="NCBI Taxonomy" id="1176127"/>
    <lineage>
        <taxon>Eukaryota</taxon>
        <taxon>Fungi</taxon>
        <taxon>Dikarya</taxon>
        <taxon>Ascomycota</taxon>
        <taxon>Pezizomycotina</taxon>
        <taxon>Dothideomycetes</taxon>
        <taxon>Dothideomycetes incertae sedis</taxon>
        <taxon>Botryosphaeriales</taxon>
        <taxon>Aplosporellaceae</taxon>
        <taxon>Aplosporella</taxon>
    </lineage>
</organism>
<dbReference type="RefSeq" id="XP_033397284.1">
    <property type="nucleotide sequence ID" value="XM_033542108.1"/>
</dbReference>